<sequence>MPEEQKKESPTISTLMKEKGKLMMQTQSPITTKQVLQIFHKTPAIHIHQRPGKGGRGDFDYVTGVYVKKVLNYVFGFLWDFQIIDKGREGDQVWVHGRLTIKRPKGLEPIIIKEQFGSADVKRKKSDDSVISIGDDYKAAATDALKKCASEIGIASDVYGKAEFKELQEKPIPTNKVGSFLTALTMVKNASDIDGLMKYADDVEESDKLTKGQKDKLATAIKERVDEIATS</sequence>
<evidence type="ECO:0000313" key="4">
    <source>
        <dbReference type="EMBL" id="HEB13356.1"/>
    </source>
</evidence>
<dbReference type="Proteomes" id="UP000885695">
    <property type="component" value="Unassembled WGS sequence"/>
</dbReference>
<keyword evidence="3" id="KW-0234">DNA repair</keyword>
<comment type="similarity">
    <text evidence="1">Belongs to the RAD52 family.</text>
</comment>
<dbReference type="Pfam" id="PF04098">
    <property type="entry name" value="Rad52_Rad22"/>
    <property type="match status" value="1"/>
</dbReference>
<organism evidence="4">
    <name type="scientific">candidate division CPR3 bacterium</name>
    <dbReference type="NCBI Taxonomy" id="2268181"/>
    <lineage>
        <taxon>Bacteria</taxon>
        <taxon>Bacteria division CPR3</taxon>
    </lineage>
</organism>
<dbReference type="InterPro" id="IPR042525">
    <property type="entry name" value="Rad52_Rad59_Rad22_sf"/>
</dbReference>
<proteinExistence type="inferred from homology"/>
<evidence type="ECO:0000256" key="3">
    <source>
        <dbReference type="ARBA" id="ARBA00023204"/>
    </source>
</evidence>
<keyword evidence="2" id="KW-0227">DNA damage</keyword>
<dbReference type="AlphaFoldDB" id="A0A7C1SUF3"/>
<dbReference type="EMBL" id="DRHL01000003">
    <property type="protein sequence ID" value="HEB13356.1"/>
    <property type="molecule type" value="Genomic_DNA"/>
</dbReference>
<comment type="caution">
    <text evidence="4">The sequence shown here is derived from an EMBL/GenBank/DDBJ whole genome shotgun (WGS) entry which is preliminary data.</text>
</comment>
<dbReference type="GO" id="GO:0006310">
    <property type="term" value="P:DNA recombination"/>
    <property type="evidence" value="ECO:0007669"/>
    <property type="project" value="UniProtKB-ARBA"/>
</dbReference>
<reference evidence="4" key="1">
    <citation type="journal article" date="2020" name="mSystems">
        <title>Genome- and Community-Level Interaction Insights into Carbon Utilization and Element Cycling Functions of Hydrothermarchaeota in Hydrothermal Sediment.</title>
        <authorList>
            <person name="Zhou Z."/>
            <person name="Liu Y."/>
            <person name="Xu W."/>
            <person name="Pan J."/>
            <person name="Luo Z.H."/>
            <person name="Li M."/>
        </authorList>
    </citation>
    <scope>NUCLEOTIDE SEQUENCE [LARGE SCALE GENOMIC DNA]</scope>
    <source>
        <strain evidence="4">HyVt-369</strain>
    </source>
</reference>
<protein>
    <recommendedName>
        <fullName evidence="5">DNA repair protein Rad52</fullName>
    </recommendedName>
</protein>
<gene>
    <name evidence="4" type="ORF">ENI13_00065</name>
</gene>
<evidence type="ECO:0000256" key="2">
    <source>
        <dbReference type="ARBA" id="ARBA00022763"/>
    </source>
</evidence>
<dbReference type="InterPro" id="IPR041247">
    <property type="entry name" value="Rad52_fam"/>
</dbReference>
<evidence type="ECO:0008006" key="5">
    <source>
        <dbReference type="Google" id="ProtNLM"/>
    </source>
</evidence>
<dbReference type="Gene3D" id="3.30.390.80">
    <property type="entry name" value="DNA repair protein Rad52/59/22"/>
    <property type="match status" value="1"/>
</dbReference>
<dbReference type="GO" id="GO:0006302">
    <property type="term" value="P:double-strand break repair"/>
    <property type="evidence" value="ECO:0007669"/>
    <property type="project" value="UniProtKB-ARBA"/>
</dbReference>
<accession>A0A7C1SUF3</accession>
<evidence type="ECO:0000256" key="1">
    <source>
        <dbReference type="ARBA" id="ARBA00006638"/>
    </source>
</evidence>
<name>A0A7C1SUF3_UNCC3</name>